<name>A0A1G4I345_TRYEQ</name>
<keyword evidence="3" id="KW-1185">Reference proteome</keyword>
<sequence length="382" mass="42775">MLGAVPPIVVLPSNPAYELRPVPVVSRSVGLYGPPQNETHGSDRGPGAGRSNVWRGDNVSVPPSNATSRTNEVALHEGQEKRTSESGPLEAFPNNHSHCLDRVTDKEVDVLLDVLSARYQKYVGLKQRSTERYLARVESHVDRFLREKYRSGTSLFAGGVASFIKSKLPSPFHSPKPTFNSENGKDTHREFPTGSATDIHASSVSRSLPALEQCSYTPQCIPFNYLDVRPENMEAIAANLAVLQHCLAERVSQGSSGRKELLEPIIRDVWEKELDPLLREATELLRVAQCNVWPPLEYFLSRNVGRVSGERRLRYDCVVRGLRGDLHYLETIRKMEHLVIDGQSNGAGEESLDYVPVGGLALSRLYRLENEHRTVLEFWRSR</sequence>
<dbReference type="Proteomes" id="UP000195570">
    <property type="component" value="Unassembled WGS sequence"/>
</dbReference>
<feature type="region of interest" description="Disordered" evidence="1">
    <location>
        <begin position="30"/>
        <end position="93"/>
    </location>
</feature>
<feature type="compositionally biased region" description="Basic and acidic residues" evidence="1">
    <location>
        <begin position="74"/>
        <end position="84"/>
    </location>
</feature>
<feature type="compositionally biased region" description="Polar residues" evidence="1">
    <location>
        <begin position="61"/>
        <end position="71"/>
    </location>
</feature>
<gene>
    <name evidence="2" type="ORF">TEOVI_000592100</name>
</gene>
<feature type="region of interest" description="Disordered" evidence="1">
    <location>
        <begin position="174"/>
        <end position="196"/>
    </location>
</feature>
<evidence type="ECO:0000313" key="3">
    <source>
        <dbReference type="Proteomes" id="UP000195570"/>
    </source>
</evidence>
<comment type="caution">
    <text evidence="2">The sequence shown here is derived from an EMBL/GenBank/DDBJ whole genome shotgun (WGS) entry which is preliminary data.</text>
</comment>
<evidence type="ECO:0000313" key="2">
    <source>
        <dbReference type="EMBL" id="SCU66195.1"/>
    </source>
</evidence>
<dbReference type="EMBL" id="CZPT02000516">
    <property type="protein sequence ID" value="SCU66195.1"/>
    <property type="molecule type" value="Genomic_DNA"/>
</dbReference>
<dbReference type="GeneID" id="92379860"/>
<organism evidence="2 3">
    <name type="scientific">Trypanosoma equiperdum</name>
    <dbReference type="NCBI Taxonomy" id="5694"/>
    <lineage>
        <taxon>Eukaryota</taxon>
        <taxon>Discoba</taxon>
        <taxon>Euglenozoa</taxon>
        <taxon>Kinetoplastea</taxon>
        <taxon>Metakinetoplastina</taxon>
        <taxon>Trypanosomatida</taxon>
        <taxon>Trypanosomatidae</taxon>
        <taxon>Trypanosoma</taxon>
    </lineage>
</organism>
<dbReference type="VEuPathDB" id="TriTrypDB:TEOVI_000592100"/>
<dbReference type="RefSeq" id="XP_067077670.1">
    <property type="nucleotide sequence ID" value="XM_067221569.1"/>
</dbReference>
<evidence type="ECO:0000256" key="1">
    <source>
        <dbReference type="SAM" id="MobiDB-lite"/>
    </source>
</evidence>
<proteinExistence type="predicted"/>
<protein>
    <submittedName>
        <fullName evidence="2">Uncharacterized protein</fullName>
    </submittedName>
</protein>
<dbReference type="AlphaFoldDB" id="A0A1G4I345"/>
<reference evidence="2" key="1">
    <citation type="submission" date="2016-09" db="EMBL/GenBank/DDBJ databases">
        <authorList>
            <person name="Hebert L."/>
            <person name="Moumen B."/>
        </authorList>
    </citation>
    <scope>NUCLEOTIDE SEQUENCE [LARGE SCALE GENOMIC DNA]</scope>
    <source>
        <strain evidence="2">OVI</strain>
    </source>
</reference>
<accession>A0A1G4I345</accession>